<keyword evidence="1" id="KW-1133">Transmembrane helix</keyword>
<dbReference type="Pfam" id="PF09608">
    <property type="entry name" value="Alph_Pro_TM"/>
    <property type="match status" value="1"/>
</dbReference>
<dbReference type="Proteomes" id="UP000199382">
    <property type="component" value="Unassembled WGS sequence"/>
</dbReference>
<keyword evidence="1" id="KW-0472">Membrane</keyword>
<proteinExistence type="predicted"/>
<evidence type="ECO:0008006" key="5">
    <source>
        <dbReference type="Google" id="ProtNLM"/>
    </source>
</evidence>
<accession>A0A1G8XGQ8</accession>
<gene>
    <name evidence="3" type="ORF">SAMN04488026_102632</name>
</gene>
<keyword evidence="4" id="KW-1185">Reference proteome</keyword>
<evidence type="ECO:0000313" key="4">
    <source>
        <dbReference type="Proteomes" id="UP000199382"/>
    </source>
</evidence>
<reference evidence="3 4" key="1">
    <citation type="submission" date="2016-10" db="EMBL/GenBank/DDBJ databases">
        <authorList>
            <person name="de Groot N.N."/>
        </authorList>
    </citation>
    <scope>NUCLEOTIDE SEQUENCE [LARGE SCALE GENOMIC DNA]</scope>
    <source>
        <strain evidence="3 4">DSM 25294</strain>
    </source>
</reference>
<name>A0A1G8XGQ8_9RHOB</name>
<keyword evidence="1" id="KW-0812">Transmembrane</keyword>
<dbReference type="InterPro" id="IPR019088">
    <property type="entry name" value="CHP02186-rel_TM"/>
</dbReference>
<dbReference type="EMBL" id="FNEK01000026">
    <property type="protein sequence ID" value="SDJ89464.1"/>
    <property type="molecule type" value="Genomic_DNA"/>
</dbReference>
<dbReference type="OrthoDB" id="9815212at2"/>
<evidence type="ECO:0000256" key="1">
    <source>
        <dbReference type="SAM" id="Phobius"/>
    </source>
</evidence>
<protein>
    <recommendedName>
        <fullName evidence="5">Transmembrane protein (Alph_Pro_TM)</fullName>
    </recommendedName>
</protein>
<evidence type="ECO:0000313" key="3">
    <source>
        <dbReference type="EMBL" id="SDJ89464.1"/>
    </source>
</evidence>
<keyword evidence="2" id="KW-0732">Signal</keyword>
<feature type="signal peptide" evidence="2">
    <location>
        <begin position="1"/>
        <end position="19"/>
    </location>
</feature>
<dbReference type="STRING" id="571298.SAMN04488026_102632"/>
<evidence type="ECO:0000256" key="2">
    <source>
        <dbReference type="SAM" id="SignalP"/>
    </source>
</evidence>
<dbReference type="RefSeq" id="WP_093156849.1">
    <property type="nucleotide sequence ID" value="NZ_FNEK01000026.1"/>
</dbReference>
<organism evidence="3 4">
    <name type="scientific">Aliiruegeria lutimaris</name>
    <dbReference type="NCBI Taxonomy" id="571298"/>
    <lineage>
        <taxon>Bacteria</taxon>
        <taxon>Pseudomonadati</taxon>
        <taxon>Pseudomonadota</taxon>
        <taxon>Alphaproteobacteria</taxon>
        <taxon>Rhodobacterales</taxon>
        <taxon>Roseobacteraceae</taxon>
        <taxon>Aliiruegeria</taxon>
    </lineage>
</organism>
<feature type="transmembrane region" description="Helical" evidence="1">
    <location>
        <begin position="231"/>
        <end position="253"/>
    </location>
</feature>
<sequence length="259" mass="28140">MRFALLIIAFLLAALPAAAQTVVADLSQSRVSITASFAGSHILVFGAVKHTEESRPKSYPVLDPIDVIVTVSGPLEPVTVRKKDRRAGIWINAEALQIDAAPTLYKIASSQPLEEILSDSEDLRHSISIPLAVRSAGAAGEVEDADSFVEALIRIREDTGDYEVIPNSVRVIDQTLFRSDINLPANLVEGDYTTRIFLTRDGQVVADFTRVLHVRKVGIERWVYNLAQDQALLYGLLSLAIAIAAGWGASAAFRYARGS</sequence>
<feature type="chain" id="PRO_5011540747" description="Transmembrane protein (Alph_Pro_TM)" evidence="2">
    <location>
        <begin position="20"/>
        <end position="259"/>
    </location>
</feature>
<dbReference type="AlphaFoldDB" id="A0A1G8XGQ8"/>